<keyword evidence="3" id="KW-0560">Oxidoreductase</keyword>
<accession>X6M1Y6</accession>
<keyword evidence="6" id="KW-1185">Reference proteome</keyword>
<evidence type="ECO:0000256" key="3">
    <source>
        <dbReference type="ARBA" id="ARBA00023002"/>
    </source>
</evidence>
<keyword evidence="5" id="KW-0406">Ion transport</keyword>
<dbReference type="InterPro" id="IPR036812">
    <property type="entry name" value="NAD(P)_OxRdtase_dom_sf"/>
</dbReference>
<evidence type="ECO:0000259" key="4">
    <source>
        <dbReference type="Pfam" id="PF00248"/>
    </source>
</evidence>
<sequence>GNIPEDSRRHQNNRMSSFYPEIEKEKLDKVKKLQPVELLFLFIADKLNTTLSVLAVAWCLKNKNVSVILLGAKRAEQLETCAAIKLQDKLTPDILKEIEKILNNKPIEDPALYGSFLRNPNARL</sequence>
<protein>
    <submittedName>
        <fullName evidence="5">Voltage-gated potassium channel beta-2 subunit</fullName>
    </submittedName>
</protein>
<comment type="caution">
    <text evidence="5">The sequence shown here is derived from an EMBL/GenBank/DDBJ whole genome shotgun (WGS) entry which is preliminary data.</text>
</comment>
<proteinExistence type="inferred from homology"/>
<organism evidence="5 6">
    <name type="scientific">Reticulomyxa filosa</name>
    <dbReference type="NCBI Taxonomy" id="46433"/>
    <lineage>
        <taxon>Eukaryota</taxon>
        <taxon>Sar</taxon>
        <taxon>Rhizaria</taxon>
        <taxon>Retaria</taxon>
        <taxon>Foraminifera</taxon>
        <taxon>Monothalamids</taxon>
        <taxon>Reticulomyxidae</taxon>
        <taxon>Reticulomyxa</taxon>
    </lineage>
</organism>
<dbReference type="PANTHER" id="PTHR43150">
    <property type="entry name" value="HYPERKINETIC, ISOFORM M"/>
    <property type="match status" value="1"/>
</dbReference>
<feature type="non-terminal residue" evidence="5">
    <location>
        <position position="1"/>
    </location>
</feature>
<dbReference type="GO" id="GO:0034220">
    <property type="term" value="P:monoatomic ion transmembrane transport"/>
    <property type="evidence" value="ECO:0007669"/>
    <property type="project" value="UniProtKB-KW"/>
</dbReference>
<gene>
    <name evidence="5" type="ORF">RFI_29979</name>
</gene>
<dbReference type="GO" id="GO:0016491">
    <property type="term" value="F:oxidoreductase activity"/>
    <property type="evidence" value="ECO:0007669"/>
    <property type="project" value="UniProtKB-KW"/>
</dbReference>
<reference evidence="5 6" key="1">
    <citation type="journal article" date="2013" name="Curr. Biol.">
        <title>The Genome of the Foraminiferan Reticulomyxa filosa.</title>
        <authorList>
            <person name="Glockner G."/>
            <person name="Hulsmann N."/>
            <person name="Schleicher M."/>
            <person name="Noegel A.A."/>
            <person name="Eichinger L."/>
            <person name="Gallinger C."/>
            <person name="Pawlowski J."/>
            <person name="Sierra R."/>
            <person name="Euteneuer U."/>
            <person name="Pillet L."/>
            <person name="Moustafa A."/>
            <person name="Platzer M."/>
            <person name="Groth M."/>
            <person name="Szafranski K."/>
            <person name="Schliwa M."/>
        </authorList>
    </citation>
    <scope>NUCLEOTIDE SEQUENCE [LARGE SCALE GENOMIC DNA]</scope>
</reference>
<dbReference type="Pfam" id="PF00248">
    <property type="entry name" value="Aldo_ket_red"/>
    <property type="match status" value="1"/>
</dbReference>
<dbReference type="Proteomes" id="UP000023152">
    <property type="component" value="Unassembled WGS sequence"/>
</dbReference>
<keyword evidence="2" id="KW-0521">NADP</keyword>
<evidence type="ECO:0000313" key="5">
    <source>
        <dbReference type="EMBL" id="ETO07412.1"/>
    </source>
</evidence>
<keyword evidence="5" id="KW-0813">Transport</keyword>
<dbReference type="InterPro" id="IPR005399">
    <property type="entry name" value="K_chnl_volt-dep_bsu_KCNAB-rel"/>
</dbReference>
<evidence type="ECO:0000313" key="6">
    <source>
        <dbReference type="Proteomes" id="UP000023152"/>
    </source>
</evidence>
<comment type="similarity">
    <text evidence="1">Belongs to the shaker potassium channel beta subunit family.</text>
</comment>
<name>X6M1Y6_RETFI</name>
<dbReference type="SUPFAM" id="SSF51430">
    <property type="entry name" value="NAD(P)-linked oxidoreductase"/>
    <property type="match status" value="1"/>
</dbReference>
<dbReference type="OrthoDB" id="2310150at2759"/>
<dbReference type="InterPro" id="IPR023210">
    <property type="entry name" value="NADP_OxRdtase_dom"/>
</dbReference>
<keyword evidence="5" id="KW-0407">Ion channel</keyword>
<dbReference type="EMBL" id="ASPP01026183">
    <property type="protein sequence ID" value="ETO07412.1"/>
    <property type="molecule type" value="Genomic_DNA"/>
</dbReference>
<dbReference type="AlphaFoldDB" id="X6M1Y6"/>
<evidence type="ECO:0000256" key="2">
    <source>
        <dbReference type="ARBA" id="ARBA00022857"/>
    </source>
</evidence>
<dbReference type="PANTHER" id="PTHR43150:SF2">
    <property type="entry name" value="HYPERKINETIC, ISOFORM M"/>
    <property type="match status" value="1"/>
</dbReference>
<evidence type="ECO:0000256" key="1">
    <source>
        <dbReference type="ARBA" id="ARBA00006515"/>
    </source>
</evidence>
<feature type="domain" description="NADP-dependent oxidoreductase" evidence="4">
    <location>
        <begin position="12"/>
        <end position="102"/>
    </location>
</feature>
<dbReference type="Gene3D" id="3.20.20.100">
    <property type="entry name" value="NADP-dependent oxidoreductase domain"/>
    <property type="match status" value="1"/>
</dbReference>